<protein>
    <submittedName>
        <fullName evidence="2">Uncharacterized protein</fullName>
    </submittedName>
</protein>
<evidence type="ECO:0000313" key="3">
    <source>
        <dbReference type="Proteomes" id="UP001211907"/>
    </source>
</evidence>
<evidence type="ECO:0000313" key="2">
    <source>
        <dbReference type="EMBL" id="KAJ3112069.1"/>
    </source>
</evidence>
<dbReference type="AlphaFoldDB" id="A0AAD5T1C3"/>
<keyword evidence="3" id="KW-1185">Reference proteome</keyword>
<keyword evidence="1" id="KW-0472">Membrane</keyword>
<proteinExistence type="predicted"/>
<keyword evidence="1" id="KW-1133">Transmembrane helix</keyword>
<comment type="caution">
    <text evidence="2">The sequence shown here is derived from an EMBL/GenBank/DDBJ whole genome shotgun (WGS) entry which is preliminary data.</text>
</comment>
<name>A0AAD5T1C3_9FUNG</name>
<evidence type="ECO:0000256" key="1">
    <source>
        <dbReference type="SAM" id="Phobius"/>
    </source>
</evidence>
<accession>A0AAD5T1C3</accession>
<dbReference type="Proteomes" id="UP001211907">
    <property type="component" value="Unassembled WGS sequence"/>
</dbReference>
<dbReference type="EMBL" id="JADGJH010001576">
    <property type="protein sequence ID" value="KAJ3112069.1"/>
    <property type="molecule type" value="Genomic_DNA"/>
</dbReference>
<gene>
    <name evidence="2" type="ORF">HK100_002459</name>
</gene>
<keyword evidence="1" id="KW-0812">Transmembrane</keyword>
<sequence length="413" mass="44557">MSNWNCTVVRSDFPVNSSCLVYEQSGNLVLAESVQCVSDSCSLTVFTNGTVEENPVKIGSGSWCVNSNSDNPTPIIGGVCLPAIPSVCYDVYSSFYTPTTASIAIYAETDSACSGSAVSLGAAVFKTCLLLPYSSDFFMLYFDVLDNIYLQRYSDLNCFNLISATKASPANPCINSMKLTVANSTNRGFEVNSVVSLQNLTQSISYYPTYMTCVPNDEKCYTNGVDFNLTTYSLEVFGSSQPFFIYTSYIRSPNRDCSTGADYETAFPLYQCLNGDFNWLRSNNTVLVTSSYSESNCQGLPNTALQIPVTSCFLDEYRMVYNLDALSSVLANANGLVLVPASGFSNYSSGSSGSSGGSGSGKSTVYIVVGILGGLVLVTGIVYVRYRKYYSDKKKLASEGLDGNELDVFSSSI</sequence>
<reference evidence="2" key="1">
    <citation type="submission" date="2020-05" db="EMBL/GenBank/DDBJ databases">
        <title>Phylogenomic resolution of chytrid fungi.</title>
        <authorList>
            <person name="Stajich J.E."/>
            <person name="Amses K."/>
            <person name="Simmons R."/>
            <person name="Seto K."/>
            <person name="Myers J."/>
            <person name="Bonds A."/>
            <person name="Quandt C.A."/>
            <person name="Barry K."/>
            <person name="Liu P."/>
            <person name="Grigoriev I."/>
            <person name="Longcore J.E."/>
            <person name="James T.Y."/>
        </authorList>
    </citation>
    <scope>NUCLEOTIDE SEQUENCE</scope>
    <source>
        <strain evidence="2">JEL0513</strain>
    </source>
</reference>
<feature type="transmembrane region" description="Helical" evidence="1">
    <location>
        <begin position="365"/>
        <end position="386"/>
    </location>
</feature>
<organism evidence="2 3">
    <name type="scientific">Physocladia obscura</name>
    <dbReference type="NCBI Taxonomy" id="109957"/>
    <lineage>
        <taxon>Eukaryota</taxon>
        <taxon>Fungi</taxon>
        <taxon>Fungi incertae sedis</taxon>
        <taxon>Chytridiomycota</taxon>
        <taxon>Chytridiomycota incertae sedis</taxon>
        <taxon>Chytridiomycetes</taxon>
        <taxon>Chytridiales</taxon>
        <taxon>Chytriomycetaceae</taxon>
        <taxon>Physocladia</taxon>
    </lineage>
</organism>